<dbReference type="EMBL" id="FN649760">
    <property type="protein sequence ID" value="CBJ33138.1"/>
    <property type="molecule type" value="Genomic_DNA"/>
</dbReference>
<dbReference type="STRING" id="2880.D7G128"/>
<evidence type="ECO:0000313" key="8">
    <source>
        <dbReference type="EMBL" id="CBJ33138.1"/>
    </source>
</evidence>
<evidence type="ECO:0000256" key="6">
    <source>
        <dbReference type="SAM" id="MobiDB-lite"/>
    </source>
</evidence>
<evidence type="ECO:0000256" key="1">
    <source>
        <dbReference type="ARBA" id="ARBA00004496"/>
    </source>
</evidence>
<keyword evidence="5" id="KW-0539">Nucleus</keyword>
<keyword evidence="4" id="KW-0677">Repeat</keyword>
<dbReference type="SMART" id="SM00544">
    <property type="entry name" value="MA3"/>
    <property type="match status" value="2"/>
</dbReference>
<sequence>MSSLATQGEMNGHKVKSHPAPESRVGDEGTSKRNITRKGGVKGKNGGGGGGQKGRWDPTEDGSEAQARDGIADKGDPNYDSEADEHDNNYVLHSYRSQRRVPGPLHTLPEFKRHLKTIIEEYFLSEDISEVLRSVKELKSPAYHYEIVKRGINMSIDAKDHERELVSKLLSDAYPDILSSREVCKGFERLFEMIDDIQLDAPNARTLVASFLARAVADEIIPPSVLRNAAFLSLGGEIVKGARRLLSRDHVLSRLEHVWGPGDGRPVEELKVAIDQLLVEYLLSRQQDEAAACVKELDCSLFHHEIVKRAVKAALDKTDDDRTAMSSLLAYLNKNEVISDEQSKKGFDRLHEILPDLVLDTPAAPSLLTKFTQQAISDGCLPADYKPPPTPSPSPAAENGKQGA</sequence>
<keyword evidence="9" id="KW-1185">Reference proteome</keyword>
<evidence type="ECO:0000259" key="7">
    <source>
        <dbReference type="PROSITE" id="PS51366"/>
    </source>
</evidence>
<evidence type="ECO:0000256" key="5">
    <source>
        <dbReference type="ARBA" id="ARBA00023242"/>
    </source>
</evidence>
<gene>
    <name evidence="8" type="ORF">Esi_0431_0004</name>
</gene>
<dbReference type="eggNOG" id="KOG0403">
    <property type="taxonomic scope" value="Eukaryota"/>
</dbReference>
<feature type="domain" description="MI" evidence="7">
    <location>
        <begin position="110"/>
        <end position="231"/>
    </location>
</feature>
<feature type="region of interest" description="Disordered" evidence="6">
    <location>
        <begin position="1"/>
        <end position="85"/>
    </location>
</feature>
<dbReference type="Gene3D" id="1.25.40.180">
    <property type="match status" value="2"/>
</dbReference>
<dbReference type="PANTHER" id="PTHR12626">
    <property type="entry name" value="PROGRAMMED CELL DEATH 4"/>
    <property type="match status" value="1"/>
</dbReference>
<dbReference type="Pfam" id="PF02847">
    <property type="entry name" value="MA3"/>
    <property type="match status" value="2"/>
</dbReference>
<dbReference type="OrthoDB" id="414546at2759"/>
<feature type="compositionally biased region" description="Basic and acidic residues" evidence="6">
    <location>
        <begin position="66"/>
        <end position="77"/>
    </location>
</feature>
<dbReference type="Proteomes" id="UP000002630">
    <property type="component" value="Unassembled WGS sequence"/>
</dbReference>
<dbReference type="GO" id="GO:0005737">
    <property type="term" value="C:cytoplasm"/>
    <property type="evidence" value="ECO:0007669"/>
    <property type="project" value="UniProtKB-SubCell"/>
</dbReference>
<accession>D7G128</accession>
<dbReference type="PROSITE" id="PS51366">
    <property type="entry name" value="MI"/>
    <property type="match status" value="2"/>
</dbReference>
<dbReference type="SUPFAM" id="SSF48371">
    <property type="entry name" value="ARM repeat"/>
    <property type="match status" value="2"/>
</dbReference>
<dbReference type="InParanoid" id="D7G128"/>
<organism evidence="8 9">
    <name type="scientific">Ectocarpus siliculosus</name>
    <name type="common">Brown alga</name>
    <name type="synonym">Conferva siliculosa</name>
    <dbReference type="NCBI Taxonomy" id="2880"/>
    <lineage>
        <taxon>Eukaryota</taxon>
        <taxon>Sar</taxon>
        <taxon>Stramenopiles</taxon>
        <taxon>Ochrophyta</taxon>
        <taxon>PX clade</taxon>
        <taxon>Phaeophyceae</taxon>
        <taxon>Ectocarpales</taxon>
        <taxon>Ectocarpaceae</taxon>
        <taxon>Ectocarpus</taxon>
    </lineage>
</organism>
<feature type="domain" description="MI" evidence="7">
    <location>
        <begin position="269"/>
        <end position="391"/>
    </location>
</feature>
<dbReference type="PANTHER" id="PTHR12626:SF0">
    <property type="entry name" value="PROGRAMMED CELL DEATH PROTEIN 4"/>
    <property type="match status" value="1"/>
</dbReference>
<reference evidence="8 9" key="1">
    <citation type="journal article" date="2010" name="Nature">
        <title>The Ectocarpus genome and the independent evolution of multicellularity in brown algae.</title>
        <authorList>
            <person name="Cock J.M."/>
            <person name="Sterck L."/>
            <person name="Rouze P."/>
            <person name="Scornet D."/>
            <person name="Allen A.E."/>
            <person name="Amoutzias G."/>
            <person name="Anthouard V."/>
            <person name="Artiguenave F."/>
            <person name="Aury J.M."/>
            <person name="Badger J.H."/>
            <person name="Beszteri B."/>
            <person name="Billiau K."/>
            <person name="Bonnet E."/>
            <person name="Bothwell J.H."/>
            <person name="Bowler C."/>
            <person name="Boyen C."/>
            <person name="Brownlee C."/>
            <person name="Carrano C.J."/>
            <person name="Charrier B."/>
            <person name="Cho G.Y."/>
            <person name="Coelho S.M."/>
            <person name="Collen J."/>
            <person name="Corre E."/>
            <person name="Da Silva C."/>
            <person name="Delage L."/>
            <person name="Delaroque N."/>
            <person name="Dittami S.M."/>
            <person name="Doulbeau S."/>
            <person name="Elias M."/>
            <person name="Farnham G."/>
            <person name="Gachon C.M."/>
            <person name="Gschloessl B."/>
            <person name="Heesch S."/>
            <person name="Jabbari K."/>
            <person name="Jubin C."/>
            <person name="Kawai H."/>
            <person name="Kimura K."/>
            <person name="Kloareg B."/>
            <person name="Kupper F.C."/>
            <person name="Lang D."/>
            <person name="Le Bail A."/>
            <person name="Leblanc C."/>
            <person name="Lerouge P."/>
            <person name="Lohr M."/>
            <person name="Lopez P.J."/>
            <person name="Martens C."/>
            <person name="Maumus F."/>
            <person name="Michel G."/>
            <person name="Miranda-Saavedra D."/>
            <person name="Morales J."/>
            <person name="Moreau H."/>
            <person name="Motomura T."/>
            <person name="Nagasato C."/>
            <person name="Napoli C.A."/>
            <person name="Nelson D.R."/>
            <person name="Nyvall-Collen P."/>
            <person name="Peters A.F."/>
            <person name="Pommier C."/>
            <person name="Potin P."/>
            <person name="Poulain J."/>
            <person name="Quesneville H."/>
            <person name="Read B."/>
            <person name="Rensing S.A."/>
            <person name="Ritter A."/>
            <person name="Rousvoal S."/>
            <person name="Samanta M."/>
            <person name="Samson G."/>
            <person name="Schroeder D.C."/>
            <person name="Segurens B."/>
            <person name="Strittmatter M."/>
            <person name="Tonon T."/>
            <person name="Tregear J.W."/>
            <person name="Valentin K."/>
            <person name="von Dassow P."/>
            <person name="Yamagishi T."/>
            <person name="Van de Peer Y."/>
            <person name="Wincker P."/>
        </authorList>
    </citation>
    <scope>NUCLEOTIDE SEQUENCE [LARGE SCALE GENOMIC DNA]</scope>
    <source>
        <strain evidence="9">Ec32 / CCAP1310/4</strain>
    </source>
</reference>
<keyword evidence="3" id="KW-0963">Cytoplasm</keyword>
<evidence type="ECO:0000256" key="2">
    <source>
        <dbReference type="ARBA" id="ARBA00005497"/>
    </source>
</evidence>
<comment type="subcellular location">
    <subcellularLocation>
        <location evidence="1">Cytoplasm</location>
    </subcellularLocation>
</comment>
<protein>
    <recommendedName>
        <fullName evidence="7">MI domain-containing protein</fullName>
    </recommendedName>
</protein>
<feature type="region of interest" description="Disordered" evidence="6">
    <location>
        <begin position="379"/>
        <end position="404"/>
    </location>
</feature>
<evidence type="ECO:0000256" key="3">
    <source>
        <dbReference type="ARBA" id="ARBA00022490"/>
    </source>
</evidence>
<evidence type="ECO:0000313" key="9">
    <source>
        <dbReference type="Proteomes" id="UP000002630"/>
    </source>
</evidence>
<feature type="compositionally biased region" description="Pro residues" evidence="6">
    <location>
        <begin position="385"/>
        <end position="394"/>
    </location>
</feature>
<evidence type="ECO:0000256" key="4">
    <source>
        <dbReference type="ARBA" id="ARBA00022737"/>
    </source>
</evidence>
<dbReference type="InterPro" id="IPR003891">
    <property type="entry name" value="Initiation_fac_eIF4g_MI"/>
</dbReference>
<proteinExistence type="inferred from homology"/>
<dbReference type="AlphaFoldDB" id="D7G128"/>
<comment type="similarity">
    <text evidence="2">Belongs to the PDCD4 family.</text>
</comment>
<dbReference type="GO" id="GO:0045892">
    <property type="term" value="P:negative regulation of DNA-templated transcription"/>
    <property type="evidence" value="ECO:0007669"/>
    <property type="project" value="InterPro"/>
</dbReference>
<feature type="compositionally biased region" description="Basic and acidic residues" evidence="6">
    <location>
        <begin position="19"/>
        <end position="31"/>
    </location>
</feature>
<feature type="compositionally biased region" description="Gly residues" evidence="6">
    <location>
        <begin position="42"/>
        <end position="53"/>
    </location>
</feature>
<name>D7G128_ECTSI</name>
<dbReference type="InterPro" id="IPR016024">
    <property type="entry name" value="ARM-type_fold"/>
</dbReference>
<dbReference type="InterPro" id="IPR039778">
    <property type="entry name" value="PDCD4"/>
</dbReference>